<keyword evidence="3" id="KW-0050">Antiport</keyword>
<keyword evidence="3" id="KW-0813">Transport</keyword>
<dbReference type="Pfam" id="PF03334">
    <property type="entry name" value="PhaG_MnhG_YufB"/>
    <property type="match status" value="1"/>
</dbReference>
<name>A0ABY4HBF6_9BACI</name>
<dbReference type="NCBIfam" id="NF009314">
    <property type="entry name" value="PRK12674.1-2"/>
    <property type="match status" value="1"/>
</dbReference>
<protein>
    <submittedName>
        <fullName evidence="5">Monovalent cation/H(+) antiporter subunit G</fullName>
    </submittedName>
</protein>
<reference evidence="5" key="1">
    <citation type="submission" date="2022-04" db="EMBL/GenBank/DDBJ databases">
        <title>Halobacillus sp. isolated from saltern.</title>
        <authorList>
            <person name="Won M."/>
            <person name="Lee C.-M."/>
            <person name="Woen H.-Y."/>
            <person name="Kwon S.-W."/>
        </authorList>
    </citation>
    <scope>NUCLEOTIDE SEQUENCE</scope>
    <source>
        <strain evidence="5">SSHM10-5</strain>
    </source>
</reference>
<sequence length="123" mass="13316">MSGTWINVILDILICISLLSGTFFIVSASIGILRFPDVYTRLHAATKGSTLGITGILIGSFLFMYVEHGIVSGKLLLGILFILLTAPVTGHVLGRAAYYSGVPLSDKSVEDEHKKNLEKVKDH</sequence>
<keyword evidence="4" id="KW-1133">Transmembrane helix</keyword>
<feature type="transmembrane region" description="Helical" evidence="4">
    <location>
        <begin position="48"/>
        <end position="66"/>
    </location>
</feature>
<evidence type="ECO:0000256" key="4">
    <source>
        <dbReference type="SAM" id="Phobius"/>
    </source>
</evidence>
<comment type="similarity">
    <text evidence="2">Belongs to the CPA3 antiporters (TC 2.A.63) subunit G family.</text>
</comment>
<dbReference type="Proteomes" id="UP000830326">
    <property type="component" value="Chromosome"/>
</dbReference>
<evidence type="ECO:0000313" key="6">
    <source>
        <dbReference type="Proteomes" id="UP000830326"/>
    </source>
</evidence>
<keyword evidence="4" id="KW-0472">Membrane</keyword>
<keyword evidence="4" id="KW-0812">Transmembrane</keyword>
<evidence type="ECO:0000313" key="5">
    <source>
        <dbReference type="EMBL" id="UOR12236.1"/>
    </source>
</evidence>
<dbReference type="EMBL" id="CP095075">
    <property type="protein sequence ID" value="UOR12236.1"/>
    <property type="molecule type" value="Genomic_DNA"/>
</dbReference>
<dbReference type="RefSeq" id="WP_245032906.1">
    <property type="nucleotide sequence ID" value="NZ_CP095075.1"/>
</dbReference>
<accession>A0ABY4HBF6</accession>
<dbReference type="NCBIfam" id="TIGR01300">
    <property type="entry name" value="CPA3_mnhG_phaG"/>
    <property type="match status" value="1"/>
</dbReference>
<comment type="subcellular location">
    <subcellularLocation>
        <location evidence="1">Membrane</location>
        <topology evidence="1">Multi-pass membrane protein</topology>
    </subcellularLocation>
</comment>
<dbReference type="InterPro" id="IPR005133">
    <property type="entry name" value="PhaG_MnhG_YufB"/>
</dbReference>
<evidence type="ECO:0000256" key="2">
    <source>
        <dbReference type="ARBA" id="ARBA00008404"/>
    </source>
</evidence>
<gene>
    <name evidence="5" type="primary">mnhG</name>
    <name evidence="5" type="ORF">MUO15_01475</name>
</gene>
<organism evidence="5 6">
    <name type="scientific">Halobacillus amylolyticus</name>
    <dbReference type="NCBI Taxonomy" id="2932259"/>
    <lineage>
        <taxon>Bacteria</taxon>
        <taxon>Bacillati</taxon>
        <taxon>Bacillota</taxon>
        <taxon>Bacilli</taxon>
        <taxon>Bacillales</taxon>
        <taxon>Bacillaceae</taxon>
        <taxon>Halobacillus</taxon>
    </lineage>
</organism>
<dbReference type="PANTHER" id="PTHR34703">
    <property type="entry name" value="ANTIPORTER SUBUNIT MNHG2-RELATED"/>
    <property type="match status" value="1"/>
</dbReference>
<feature type="transmembrane region" description="Helical" evidence="4">
    <location>
        <begin position="12"/>
        <end position="36"/>
    </location>
</feature>
<keyword evidence="6" id="KW-1185">Reference proteome</keyword>
<dbReference type="PANTHER" id="PTHR34703:SF1">
    <property type="entry name" value="ANTIPORTER SUBUNIT MNHG2-RELATED"/>
    <property type="match status" value="1"/>
</dbReference>
<evidence type="ECO:0000256" key="1">
    <source>
        <dbReference type="ARBA" id="ARBA00004141"/>
    </source>
</evidence>
<evidence type="ECO:0000256" key="3">
    <source>
        <dbReference type="ARBA" id="ARBA00022449"/>
    </source>
</evidence>
<proteinExistence type="inferred from homology"/>
<feature type="transmembrane region" description="Helical" evidence="4">
    <location>
        <begin position="75"/>
        <end position="98"/>
    </location>
</feature>